<reference evidence="5" key="1">
    <citation type="submission" date="2019-08" db="EMBL/GenBank/DDBJ databases">
        <authorList>
            <person name="Kucharzyk K."/>
            <person name="Murdoch R.W."/>
            <person name="Higgins S."/>
            <person name="Loffler F."/>
        </authorList>
    </citation>
    <scope>NUCLEOTIDE SEQUENCE</scope>
</reference>
<evidence type="ECO:0008006" key="6">
    <source>
        <dbReference type="Google" id="ProtNLM"/>
    </source>
</evidence>
<dbReference type="NCBIfam" id="TIGR00254">
    <property type="entry name" value="GGDEF"/>
    <property type="match status" value="1"/>
</dbReference>
<dbReference type="PANTHER" id="PTHR44757:SF2">
    <property type="entry name" value="BIOFILM ARCHITECTURE MAINTENANCE PROTEIN MBAA"/>
    <property type="match status" value="1"/>
</dbReference>
<proteinExistence type="predicted"/>
<dbReference type="InterPro" id="IPR001610">
    <property type="entry name" value="PAC"/>
</dbReference>
<name>A0A644WPI3_9ZZZZ</name>
<dbReference type="PANTHER" id="PTHR44757">
    <property type="entry name" value="DIGUANYLATE CYCLASE DGCP"/>
    <property type="match status" value="1"/>
</dbReference>
<dbReference type="SMART" id="SM00052">
    <property type="entry name" value="EAL"/>
    <property type="match status" value="1"/>
</dbReference>
<dbReference type="InterPro" id="IPR001633">
    <property type="entry name" value="EAL_dom"/>
</dbReference>
<feature type="domain" description="PAC" evidence="2">
    <location>
        <begin position="270"/>
        <end position="321"/>
    </location>
</feature>
<dbReference type="Gene3D" id="3.20.20.450">
    <property type="entry name" value="EAL domain"/>
    <property type="match status" value="1"/>
</dbReference>
<dbReference type="InterPro" id="IPR029787">
    <property type="entry name" value="Nucleotide_cyclase"/>
</dbReference>
<sequence>MIVKKERNNSIFIFTNLFIIILLIKNGLNNLPPILFIMTFVILVLILKLIFTDKRYKKIYKLAEANRRRYIMAIDALEGAIWEWNSESKKLYMSTKIKDILRSDDNIDSFEKWYSFIDEEEREDIRIFIENIIKNKICDNFILECSLRNSIDRKIIAKIQGKGIEKKNIFYLSGFIVDITERKKTENMNKVIENKNRLAIEGAKDIVFWWNVNQNIISIDSSIKKYLDIEGEGDLIITDTSWQNYILKDDIKRYNEQIKKVMDSKKDEFYSIEYRILSKDNKPVWLQSKGKKRLEKNGDLFIHGALSDITERKEKEIEINYLSFNDEVTGIPNRRYFVREVTKRIRHYKNEKMAFIFIDLDNFKYINDTYGHDAGDLLLIEFTKIIKNMKIEDSLFARYGGDEFVIVQYNLQEKHQIKSILDNIIKKLSNPIIINDKEVFCTLSIGVSIYPIDGKDMAILLKRADMAMYLAKVNGKNRYEFFDIGILEILNREFDIEKGLRVAIDRNEIQLLYQPKVNVSTGEIVGFESLVRWHSKELGEVSPSEFIPIAENSGLIIPIGEYIIEESFKKCKELAENTSKTFKMAINLSEVQIRDEEIVSFVNDTLKKYDLDAKYIEFEITESIIMKSAEKNIKTLEKLKKLGVTLALDDFGTGYSSLSYLRTLPIDVLKIDKSFIDGILIEQKSEYIINSIVDLSHYLNLLVVAEGVENKNQLDYLKKISCDVIQGYYFSKPIEFNNAMKMLIS</sequence>
<dbReference type="SMART" id="SM00091">
    <property type="entry name" value="PAS"/>
    <property type="match status" value="2"/>
</dbReference>
<dbReference type="SUPFAM" id="SSF141868">
    <property type="entry name" value="EAL domain-like"/>
    <property type="match status" value="1"/>
</dbReference>
<dbReference type="PROSITE" id="PS50113">
    <property type="entry name" value="PAC"/>
    <property type="match status" value="1"/>
</dbReference>
<evidence type="ECO:0000259" key="3">
    <source>
        <dbReference type="PROSITE" id="PS50883"/>
    </source>
</evidence>
<dbReference type="CDD" id="cd01948">
    <property type="entry name" value="EAL"/>
    <property type="match status" value="1"/>
</dbReference>
<dbReference type="PROSITE" id="PS50883">
    <property type="entry name" value="EAL"/>
    <property type="match status" value="1"/>
</dbReference>
<gene>
    <name evidence="5" type="ORF">SDC9_50456</name>
</gene>
<dbReference type="InterPro" id="IPR052155">
    <property type="entry name" value="Biofilm_reg_signaling"/>
</dbReference>
<protein>
    <recommendedName>
        <fullName evidence="6">EAL domain-containing protein</fullName>
    </recommendedName>
</protein>
<dbReference type="InterPro" id="IPR035919">
    <property type="entry name" value="EAL_sf"/>
</dbReference>
<dbReference type="AlphaFoldDB" id="A0A644WPI3"/>
<dbReference type="InterPro" id="IPR013655">
    <property type="entry name" value="PAS_fold_3"/>
</dbReference>
<dbReference type="InterPro" id="IPR000700">
    <property type="entry name" value="PAS-assoc_C"/>
</dbReference>
<dbReference type="SMART" id="SM00086">
    <property type="entry name" value="PAC"/>
    <property type="match status" value="1"/>
</dbReference>
<organism evidence="5">
    <name type="scientific">bioreactor metagenome</name>
    <dbReference type="NCBI Taxonomy" id="1076179"/>
    <lineage>
        <taxon>unclassified sequences</taxon>
        <taxon>metagenomes</taxon>
        <taxon>ecological metagenomes</taxon>
    </lineage>
</organism>
<dbReference type="SMART" id="SM00267">
    <property type="entry name" value="GGDEF"/>
    <property type="match status" value="1"/>
</dbReference>
<dbReference type="EMBL" id="VSSQ01001016">
    <property type="protein sequence ID" value="MPM04184.1"/>
    <property type="molecule type" value="Genomic_DNA"/>
</dbReference>
<dbReference type="Pfam" id="PF08447">
    <property type="entry name" value="PAS_3"/>
    <property type="match status" value="1"/>
</dbReference>
<dbReference type="CDD" id="cd00130">
    <property type="entry name" value="PAS"/>
    <property type="match status" value="1"/>
</dbReference>
<dbReference type="InterPro" id="IPR000014">
    <property type="entry name" value="PAS"/>
</dbReference>
<dbReference type="PROSITE" id="PS50887">
    <property type="entry name" value="GGDEF"/>
    <property type="match status" value="1"/>
</dbReference>
<dbReference type="InterPro" id="IPR000160">
    <property type="entry name" value="GGDEF_dom"/>
</dbReference>
<feature type="domain" description="GGDEF" evidence="4">
    <location>
        <begin position="351"/>
        <end position="484"/>
    </location>
</feature>
<evidence type="ECO:0000259" key="4">
    <source>
        <dbReference type="PROSITE" id="PS50887"/>
    </source>
</evidence>
<dbReference type="NCBIfam" id="TIGR00229">
    <property type="entry name" value="sensory_box"/>
    <property type="match status" value="1"/>
</dbReference>
<keyword evidence="1" id="KW-0472">Membrane</keyword>
<dbReference type="CDD" id="cd01949">
    <property type="entry name" value="GGDEF"/>
    <property type="match status" value="1"/>
</dbReference>
<feature type="transmembrane region" description="Helical" evidence="1">
    <location>
        <begin position="12"/>
        <end position="28"/>
    </location>
</feature>
<keyword evidence="1" id="KW-0812">Transmembrane</keyword>
<comment type="caution">
    <text evidence="5">The sequence shown here is derived from an EMBL/GenBank/DDBJ whole genome shotgun (WGS) entry which is preliminary data.</text>
</comment>
<dbReference type="InterPro" id="IPR035965">
    <property type="entry name" value="PAS-like_dom_sf"/>
</dbReference>
<evidence type="ECO:0000259" key="2">
    <source>
        <dbReference type="PROSITE" id="PS50113"/>
    </source>
</evidence>
<dbReference type="Pfam" id="PF00563">
    <property type="entry name" value="EAL"/>
    <property type="match status" value="1"/>
</dbReference>
<evidence type="ECO:0000256" key="1">
    <source>
        <dbReference type="SAM" id="Phobius"/>
    </source>
</evidence>
<accession>A0A644WPI3</accession>
<dbReference type="Gene3D" id="3.30.70.270">
    <property type="match status" value="1"/>
</dbReference>
<dbReference type="InterPro" id="IPR043128">
    <property type="entry name" value="Rev_trsase/Diguanyl_cyclase"/>
</dbReference>
<dbReference type="Gene3D" id="3.30.450.20">
    <property type="entry name" value="PAS domain"/>
    <property type="match status" value="2"/>
</dbReference>
<feature type="transmembrane region" description="Helical" evidence="1">
    <location>
        <begin position="34"/>
        <end position="51"/>
    </location>
</feature>
<keyword evidence="1" id="KW-1133">Transmembrane helix</keyword>
<dbReference type="Pfam" id="PF00990">
    <property type="entry name" value="GGDEF"/>
    <property type="match status" value="1"/>
</dbReference>
<dbReference type="SUPFAM" id="SSF55785">
    <property type="entry name" value="PYP-like sensor domain (PAS domain)"/>
    <property type="match status" value="2"/>
</dbReference>
<feature type="domain" description="EAL" evidence="3">
    <location>
        <begin position="493"/>
        <end position="745"/>
    </location>
</feature>
<evidence type="ECO:0000313" key="5">
    <source>
        <dbReference type="EMBL" id="MPM04184.1"/>
    </source>
</evidence>
<dbReference type="SUPFAM" id="SSF55073">
    <property type="entry name" value="Nucleotide cyclase"/>
    <property type="match status" value="1"/>
</dbReference>